<proteinExistence type="predicted"/>
<dbReference type="AlphaFoldDB" id="A0A370KTA5"/>
<gene>
    <name evidence="1" type="ORF">B5K06_07780</name>
</gene>
<dbReference type="EMBL" id="NAAC01000007">
    <property type="protein sequence ID" value="RDJ13868.1"/>
    <property type="molecule type" value="Genomic_DNA"/>
</dbReference>
<evidence type="ECO:0000313" key="2">
    <source>
        <dbReference type="Proteomes" id="UP000254939"/>
    </source>
</evidence>
<evidence type="ECO:0008006" key="3">
    <source>
        <dbReference type="Google" id="ProtNLM"/>
    </source>
</evidence>
<name>A0A370KTA5_9HYPH</name>
<evidence type="ECO:0000313" key="1">
    <source>
        <dbReference type="EMBL" id="RDJ13868.1"/>
    </source>
</evidence>
<sequence>MDFATSVSQVRLADRPLVVCDIDEVVLEFLTPFTAFLRSHSYDLLPRSFRLYGNIVSLLDGSELDKASVDSLEEMFFANQHLWQKPAEKAVETLQSLSVDADIVFLTAMPPRHHGIRREFLNQLDLSFDLIATEEPKGPVVATLHDCRSLPVAFIDDMQRNLLCVADHVPDCLLLTMMANTDFKPFAPPPVGSIVEAAGWGHAAELLRAHFAANVLTSANPAA</sequence>
<protein>
    <recommendedName>
        <fullName evidence="3">HAD family hydrolase</fullName>
    </recommendedName>
</protein>
<dbReference type="OrthoDB" id="7192139at2"/>
<accession>A0A370KTA5</accession>
<comment type="caution">
    <text evidence="1">The sequence shown here is derived from an EMBL/GenBank/DDBJ whole genome shotgun (WGS) entry which is preliminary data.</text>
</comment>
<dbReference type="RefSeq" id="WP_114712335.1">
    <property type="nucleotide sequence ID" value="NZ_KZ857258.1"/>
</dbReference>
<reference evidence="1 2" key="1">
    <citation type="submission" date="2017-03" db="EMBL/GenBank/DDBJ databases">
        <title>Genome analysis of Rhizobial strains effectives or ineffectives for nitrogen fixation isolated from bean seeds.</title>
        <authorList>
            <person name="Peralta H."/>
            <person name="Aguilar-Vera A."/>
            <person name="Mora Y."/>
            <person name="Vargas-Lagunas C."/>
            <person name="Girard L."/>
            <person name="Mora J."/>
        </authorList>
    </citation>
    <scope>NUCLEOTIDE SEQUENCE [LARGE SCALE GENOMIC DNA]</scope>
    <source>
        <strain evidence="1 2">CCGM3</strain>
    </source>
</reference>
<dbReference type="Proteomes" id="UP000254939">
    <property type="component" value="Unassembled WGS sequence"/>
</dbReference>
<organism evidence="1 2">
    <name type="scientific">Rhizobium grahamii</name>
    <dbReference type="NCBI Taxonomy" id="1120045"/>
    <lineage>
        <taxon>Bacteria</taxon>
        <taxon>Pseudomonadati</taxon>
        <taxon>Pseudomonadota</taxon>
        <taxon>Alphaproteobacteria</taxon>
        <taxon>Hyphomicrobiales</taxon>
        <taxon>Rhizobiaceae</taxon>
        <taxon>Rhizobium/Agrobacterium group</taxon>
        <taxon>Rhizobium</taxon>
    </lineage>
</organism>